<protein>
    <submittedName>
        <fullName evidence="2">(raccoon dog) hypothetical protein</fullName>
    </submittedName>
</protein>
<feature type="signal peptide" evidence="1">
    <location>
        <begin position="1"/>
        <end position="27"/>
    </location>
</feature>
<dbReference type="GO" id="GO:0005813">
    <property type="term" value="C:centrosome"/>
    <property type="evidence" value="ECO:0007669"/>
    <property type="project" value="TreeGrafter"/>
</dbReference>
<dbReference type="PANTHER" id="PTHR13041">
    <property type="entry name" value="JTB PROTEIN-RELATED"/>
    <property type="match status" value="1"/>
</dbReference>
<evidence type="ECO:0000313" key="3">
    <source>
        <dbReference type="Proteomes" id="UP000645828"/>
    </source>
</evidence>
<keyword evidence="3" id="KW-1185">Reference proteome</keyword>
<sequence length="87" mass="9639">MGPGRQGLPQGSHLCWLLCQAEALVQGEQLSVGMSDLPCWLVEEFVVAEEGAPCSNSQYVEKIMCSSSKRNLDRKALEKSWKQIKSL</sequence>
<dbReference type="GO" id="GO:0030496">
    <property type="term" value="C:midbody"/>
    <property type="evidence" value="ECO:0007669"/>
    <property type="project" value="TreeGrafter"/>
</dbReference>
<reference evidence="2" key="1">
    <citation type="submission" date="2020-12" db="EMBL/GenBank/DDBJ databases">
        <authorList>
            <consortium name="Molecular Ecology Group"/>
        </authorList>
    </citation>
    <scope>NUCLEOTIDE SEQUENCE</scope>
    <source>
        <strain evidence="2">TBG_1078</strain>
    </source>
</reference>
<dbReference type="GO" id="GO:0005737">
    <property type="term" value="C:cytoplasm"/>
    <property type="evidence" value="ECO:0007669"/>
    <property type="project" value="TreeGrafter"/>
</dbReference>
<dbReference type="GO" id="GO:0016020">
    <property type="term" value="C:membrane"/>
    <property type="evidence" value="ECO:0007669"/>
    <property type="project" value="InterPro"/>
</dbReference>
<proteinExistence type="predicted"/>
<gene>
    <name evidence="2" type="ORF">NYPRO_LOCUS4699</name>
</gene>
<dbReference type="GO" id="GO:0000281">
    <property type="term" value="P:mitotic cytokinesis"/>
    <property type="evidence" value="ECO:0007669"/>
    <property type="project" value="TreeGrafter"/>
</dbReference>
<feature type="chain" id="PRO_5032670727" evidence="1">
    <location>
        <begin position="28"/>
        <end position="87"/>
    </location>
</feature>
<keyword evidence="1" id="KW-0732">Signal</keyword>
<comment type="caution">
    <text evidence="2">The sequence shown here is derived from an EMBL/GenBank/DDBJ whole genome shotgun (WGS) entry which is preliminary data.</text>
</comment>
<dbReference type="EMBL" id="CAJHUB010000664">
    <property type="protein sequence ID" value="CAD7671904.1"/>
    <property type="molecule type" value="Genomic_DNA"/>
</dbReference>
<dbReference type="Proteomes" id="UP000645828">
    <property type="component" value="Unassembled WGS sequence"/>
</dbReference>
<organism evidence="2 3">
    <name type="scientific">Nyctereutes procyonoides</name>
    <name type="common">Raccoon dog</name>
    <name type="synonym">Canis procyonoides</name>
    <dbReference type="NCBI Taxonomy" id="34880"/>
    <lineage>
        <taxon>Eukaryota</taxon>
        <taxon>Metazoa</taxon>
        <taxon>Chordata</taxon>
        <taxon>Craniata</taxon>
        <taxon>Vertebrata</taxon>
        <taxon>Euteleostomi</taxon>
        <taxon>Mammalia</taxon>
        <taxon>Eutheria</taxon>
        <taxon>Laurasiatheria</taxon>
        <taxon>Carnivora</taxon>
        <taxon>Caniformia</taxon>
        <taxon>Canidae</taxon>
        <taxon>Nyctereutes</taxon>
    </lineage>
</organism>
<evidence type="ECO:0000256" key="1">
    <source>
        <dbReference type="SAM" id="SignalP"/>
    </source>
</evidence>
<dbReference type="InterPro" id="IPR008657">
    <property type="entry name" value="JTB"/>
</dbReference>
<dbReference type="GO" id="GO:0005819">
    <property type="term" value="C:spindle"/>
    <property type="evidence" value="ECO:0007669"/>
    <property type="project" value="TreeGrafter"/>
</dbReference>
<name>A0A811Y896_NYCPR</name>
<evidence type="ECO:0000313" key="2">
    <source>
        <dbReference type="EMBL" id="CAD7671904.1"/>
    </source>
</evidence>
<dbReference type="PANTHER" id="PTHR13041:SF3">
    <property type="entry name" value="PROTEIN JTB"/>
    <property type="match status" value="1"/>
</dbReference>
<accession>A0A811Y896</accession>
<dbReference type="AlphaFoldDB" id="A0A811Y896"/>